<name>A0A0Q1BJF7_9FLAO</name>
<organism evidence="2 3">
    <name type="scientific">Flavobacterium aquidurense</name>
    <dbReference type="NCBI Taxonomy" id="362413"/>
    <lineage>
        <taxon>Bacteria</taxon>
        <taxon>Pseudomonadati</taxon>
        <taxon>Bacteroidota</taxon>
        <taxon>Flavobacteriia</taxon>
        <taxon>Flavobacteriales</taxon>
        <taxon>Flavobacteriaceae</taxon>
        <taxon>Flavobacterium</taxon>
    </lineage>
</organism>
<feature type="transmembrane region" description="Helical" evidence="1">
    <location>
        <begin position="6"/>
        <end position="21"/>
    </location>
</feature>
<reference evidence="2 3" key="1">
    <citation type="submission" date="2014-09" db="EMBL/GenBank/DDBJ databases">
        <title>Genome sequence of Flavobacterium aquidurense RC62.</title>
        <authorList>
            <person name="Kim J.F."/>
            <person name="Kwak M.-J."/>
        </authorList>
    </citation>
    <scope>NUCLEOTIDE SEQUENCE [LARGE SCALE GENOMIC DNA]</scope>
    <source>
        <strain evidence="2 3">RC62</strain>
    </source>
</reference>
<keyword evidence="1" id="KW-1133">Transmembrane helix</keyword>
<dbReference type="EMBL" id="JRLF01000009">
    <property type="protein sequence ID" value="KQB40909.1"/>
    <property type="molecule type" value="Genomic_DNA"/>
</dbReference>
<feature type="transmembrane region" description="Helical" evidence="1">
    <location>
        <begin position="58"/>
        <end position="83"/>
    </location>
</feature>
<keyword evidence="1" id="KW-0812">Transmembrane</keyword>
<feature type="transmembrane region" description="Helical" evidence="1">
    <location>
        <begin position="26"/>
        <end position="46"/>
    </location>
</feature>
<dbReference type="RefSeq" id="WP_157472393.1">
    <property type="nucleotide sequence ID" value="NZ_JRLF01000009.1"/>
</dbReference>
<gene>
    <name evidence="2" type="ORF">RC62_4283</name>
</gene>
<evidence type="ECO:0000313" key="3">
    <source>
        <dbReference type="Proteomes" id="UP000050443"/>
    </source>
</evidence>
<feature type="transmembrane region" description="Helical" evidence="1">
    <location>
        <begin position="95"/>
        <end position="115"/>
    </location>
</feature>
<protein>
    <submittedName>
        <fullName evidence="2">Uncharacterized protein</fullName>
    </submittedName>
</protein>
<comment type="caution">
    <text evidence="2">The sequence shown here is derived from an EMBL/GenBank/DDBJ whole genome shotgun (WGS) entry which is preliminary data.</text>
</comment>
<dbReference type="Proteomes" id="UP000050443">
    <property type="component" value="Unassembled WGS sequence"/>
</dbReference>
<proteinExistence type="predicted"/>
<evidence type="ECO:0000313" key="2">
    <source>
        <dbReference type="EMBL" id="KQB40909.1"/>
    </source>
</evidence>
<dbReference type="OrthoDB" id="1362703at2"/>
<accession>A0A0Q1BJF7</accession>
<dbReference type="STRING" id="362413.RC62_4283"/>
<keyword evidence="1" id="KW-0472">Membrane</keyword>
<evidence type="ECO:0000256" key="1">
    <source>
        <dbReference type="SAM" id="Phobius"/>
    </source>
</evidence>
<dbReference type="PATRIC" id="fig|362413.3.peg.4205"/>
<sequence>MTLLLRWLLIPIIALIVLLFWKGSPIVIKSTLLIVPLVVIVSWFAHEGAFSGSGGLERLYGILTIIAFLVCYEIGLLFNRFYLAKKSLNTMQDDVLLTIALILLIASIIYFLVLISK</sequence>
<dbReference type="AlphaFoldDB" id="A0A0Q1BJF7"/>